<dbReference type="eggNOG" id="COG4392">
    <property type="taxonomic scope" value="Bacteria"/>
</dbReference>
<evidence type="ECO:0000313" key="2">
    <source>
        <dbReference type="EMBL" id="ACU94409.1"/>
    </source>
</evidence>
<feature type="transmembrane region" description="Helical" evidence="1">
    <location>
        <begin position="89"/>
        <end position="108"/>
    </location>
</feature>
<feature type="transmembrane region" description="Helical" evidence="1">
    <location>
        <begin position="65"/>
        <end position="83"/>
    </location>
</feature>
<dbReference type="AlphaFoldDB" id="C7MNB9"/>
<dbReference type="STRING" id="469378.Ccur_06990"/>
<dbReference type="HOGENOM" id="CLU_157896_0_1_11"/>
<dbReference type="Pfam" id="PF05437">
    <property type="entry name" value="AzlD"/>
    <property type="match status" value="1"/>
</dbReference>
<feature type="transmembrane region" description="Helical" evidence="1">
    <location>
        <begin position="7"/>
        <end position="27"/>
    </location>
</feature>
<gene>
    <name evidence="2" type="ordered locus">Ccur_06990</name>
</gene>
<reference evidence="2 3" key="1">
    <citation type="journal article" date="2009" name="Stand. Genomic Sci.">
        <title>Complete genome sequence of Cryptobacterium curtum type strain (12-3).</title>
        <authorList>
            <person name="Mavrommatis K."/>
            <person name="Pukall R."/>
            <person name="Rohde C."/>
            <person name="Chen F."/>
            <person name="Sims D."/>
            <person name="Brettin T."/>
            <person name="Kuske C."/>
            <person name="Detter J.C."/>
            <person name="Han C."/>
            <person name="Lapidus A."/>
            <person name="Copeland A."/>
            <person name="Glavina Del Rio T."/>
            <person name="Nolan M."/>
            <person name="Lucas S."/>
            <person name="Tice H."/>
            <person name="Cheng J.F."/>
            <person name="Bruce D."/>
            <person name="Goodwin L."/>
            <person name="Pitluck S."/>
            <person name="Ovchinnikova G."/>
            <person name="Pati A."/>
            <person name="Ivanova N."/>
            <person name="Chen A."/>
            <person name="Palaniappan K."/>
            <person name="Chain P."/>
            <person name="D'haeseleer P."/>
            <person name="Goker M."/>
            <person name="Bristow J."/>
            <person name="Eisen J.A."/>
            <person name="Markowitz V."/>
            <person name="Hugenholtz P."/>
            <person name="Rohde M."/>
            <person name="Klenk H.P."/>
            <person name="Kyrpides N.C."/>
        </authorList>
    </citation>
    <scope>NUCLEOTIDE SEQUENCE [LARGE SCALE GENOMIC DNA]</scope>
    <source>
        <strain evidence="3">ATCC 700683 / DSM 15641 / 12-3</strain>
    </source>
</reference>
<keyword evidence="1" id="KW-0472">Membrane</keyword>
<proteinExistence type="predicted"/>
<protein>
    <submittedName>
        <fullName evidence="2">Branched-chain amino acid transport protein (AzlD)</fullName>
    </submittedName>
</protein>
<keyword evidence="1" id="KW-1133">Transmembrane helix</keyword>
<dbReference type="InterPro" id="IPR008407">
    <property type="entry name" value="Brnchd-chn_aa_trnsp_AzlD"/>
</dbReference>
<keyword evidence="1" id="KW-0812">Transmembrane</keyword>
<dbReference type="RefSeq" id="WP_012803097.1">
    <property type="nucleotide sequence ID" value="NC_013170.1"/>
</dbReference>
<evidence type="ECO:0000256" key="1">
    <source>
        <dbReference type="SAM" id="Phobius"/>
    </source>
</evidence>
<dbReference type="EMBL" id="CP001682">
    <property type="protein sequence ID" value="ACU94409.1"/>
    <property type="molecule type" value="Genomic_DNA"/>
</dbReference>
<dbReference type="KEGG" id="ccu:Ccur_06990"/>
<organism evidence="2 3">
    <name type="scientific">Cryptobacterium curtum (strain ATCC 700683 / DSM 15641 / CCUG 43107 / 12-3)</name>
    <dbReference type="NCBI Taxonomy" id="469378"/>
    <lineage>
        <taxon>Bacteria</taxon>
        <taxon>Bacillati</taxon>
        <taxon>Actinomycetota</taxon>
        <taxon>Coriobacteriia</taxon>
        <taxon>Eggerthellales</taxon>
        <taxon>Eggerthellaceae</taxon>
        <taxon>Cryptobacterium</taxon>
    </lineage>
</organism>
<dbReference type="OrthoDB" id="3177272at2"/>
<sequence>MTASSFLLVYGICIATMLICRCVPLFALKGRELPADVRMALELIPPAAFAALVANDLFKPSMFDAGIAASMVPLVSAALVVIVAWRTHSLIGCACAGIVAYALLAAFFGM</sequence>
<name>C7MNB9_CRYCD</name>
<dbReference type="Proteomes" id="UP000000954">
    <property type="component" value="Chromosome"/>
</dbReference>
<accession>C7MNB9</accession>
<keyword evidence="3" id="KW-1185">Reference proteome</keyword>
<evidence type="ECO:0000313" key="3">
    <source>
        <dbReference type="Proteomes" id="UP000000954"/>
    </source>
</evidence>